<feature type="transmembrane region" description="Helical" evidence="14">
    <location>
        <begin position="168"/>
        <end position="201"/>
    </location>
</feature>
<dbReference type="InterPro" id="IPR032421">
    <property type="entry name" value="PMT_4TMC"/>
</dbReference>
<evidence type="ECO:0000256" key="6">
    <source>
        <dbReference type="ARBA" id="ARBA00022679"/>
    </source>
</evidence>
<feature type="chain" id="PRO_5012145943" description="Dolichyl-phosphate-mannose--protein mannosyltransferase" evidence="15">
    <location>
        <begin position="19"/>
        <end position="702"/>
    </location>
</feature>
<evidence type="ECO:0000256" key="14">
    <source>
        <dbReference type="RuleBase" id="RU367007"/>
    </source>
</evidence>
<dbReference type="Proteomes" id="UP000193560">
    <property type="component" value="Unassembled WGS sequence"/>
</dbReference>
<comment type="catalytic activity">
    <reaction evidence="13 14">
        <text>a di-trans,poly-cis-dolichyl beta-D-mannosyl phosphate + L-seryl-[protein] = 3-O-(alpha-D-mannosyl)-L-seryl-[protein] + a di-trans,poly-cis-dolichyl phosphate + H(+)</text>
        <dbReference type="Rhea" id="RHEA:17377"/>
        <dbReference type="Rhea" id="RHEA-COMP:9863"/>
        <dbReference type="Rhea" id="RHEA-COMP:13546"/>
        <dbReference type="Rhea" id="RHEA-COMP:19498"/>
        <dbReference type="Rhea" id="RHEA-COMP:19501"/>
        <dbReference type="ChEBI" id="CHEBI:15378"/>
        <dbReference type="ChEBI" id="CHEBI:29999"/>
        <dbReference type="ChEBI" id="CHEBI:57683"/>
        <dbReference type="ChEBI" id="CHEBI:58211"/>
        <dbReference type="ChEBI" id="CHEBI:137321"/>
        <dbReference type="EC" id="2.4.1.109"/>
    </reaction>
</comment>
<feature type="transmembrane region" description="Helical" evidence="14">
    <location>
        <begin position="655"/>
        <end position="673"/>
    </location>
</feature>
<dbReference type="InterPro" id="IPR003342">
    <property type="entry name" value="ArnT-like_N"/>
</dbReference>
<evidence type="ECO:0000256" key="9">
    <source>
        <dbReference type="ARBA" id="ARBA00022824"/>
    </source>
</evidence>
<dbReference type="Gene3D" id="2.80.10.50">
    <property type="match status" value="1"/>
</dbReference>
<evidence type="ECO:0000313" key="18">
    <source>
        <dbReference type="Proteomes" id="UP000193560"/>
    </source>
</evidence>
<sequence>MVLLFCLTLLSFWTRFRQIDRSNIVVWDEAHFGKFGAHYLEHEYYTDVHPPLGKLLVAASGWLANFDGGFKFDSGKEYPEGMDYRTMRIFNATWGALVVPLAYLTARQAHMSRLGCILAAMMVLFDTAYLTISRFILLDSMLLFFTALTCFALFGFHNQQSRPFSFYWWTWLSLTGVTLGCVLSVKWVGLFAVSLVGIYTIEDLWDKLAENDFSKKVYAFHWIGRAICLLFLPALIYLACFKIHFEVLYKTGTGDTDMTPLFQAHLEGNNLGDSALDIAFGSNITIRTVALDQTLLHSHPHNYAEGSKQAQITGYYYQDENSNWRVKVPQNNKTLDSGTDINIDSLNSKDYDQQGNRYINNGDTIRLNHMNTHVNLHSHQFASPISEDKHRYLEVSGYGNEEISDAKDNWIIEVVRHLDSYSGPRIHSLATQFRLRHAQNGCILALTGRRLPDWGFYQMEIGCAKNEKDINDDKSLWVIETNQHDNIPNAPKNTYKYNFLRDFWYLNVLMWKSNNAMVSDPDQDDILASTPTQWPLVGAGLRMCRWTDDMIKFYLLGNPMVWWPSIASVGIFSLLEFYYTVRGRRQIQDKSQAQWNKRRYVGKNLFFGWFLHYIPFYIMGRVMYLHHYFPALYFSILLVPFLFDHFTTHSTPRWRHFVFGIFMTMVFTNFTYFSPFAYGMDGPIEAYSGRHWLKWWNLTGSY</sequence>
<dbReference type="Pfam" id="PF16192">
    <property type="entry name" value="PMT_4TMC"/>
    <property type="match status" value="1"/>
</dbReference>
<protein>
    <recommendedName>
        <fullName evidence="4 14">Dolichyl-phosphate-mannose--protein mannosyltransferase</fullName>
        <ecNumber evidence="4 14">2.4.1.109</ecNumber>
    </recommendedName>
</protein>
<comment type="pathway">
    <text evidence="2 14">Protein modification; protein glycosylation.</text>
</comment>
<comment type="subcellular location">
    <subcellularLocation>
        <location evidence="1 14">Endoplasmic reticulum membrane</location>
        <topology evidence="1 14">Multi-pass membrane protein</topology>
    </subcellularLocation>
</comment>
<dbReference type="UniPathway" id="UPA00378"/>
<evidence type="ECO:0000256" key="5">
    <source>
        <dbReference type="ARBA" id="ARBA00022676"/>
    </source>
</evidence>
<dbReference type="STRING" id="90262.A0A1X2IXV0"/>
<dbReference type="AlphaFoldDB" id="A0A1X2IXV0"/>
<feature type="domain" description="MIR" evidence="16">
    <location>
        <begin position="423"/>
        <end position="482"/>
    </location>
</feature>
<dbReference type="InterPro" id="IPR016093">
    <property type="entry name" value="MIR_motif"/>
</dbReference>
<feature type="transmembrane region" description="Helical" evidence="14">
    <location>
        <begin position="625"/>
        <end position="643"/>
    </location>
</feature>
<feature type="signal peptide" evidence="15">
    <location>
        <begin position="1"/>
        <end position="18"/>
    </location>
</feature>
<feature type="transmembrane region" description="Helical" evidence="14">
    <location>
        <begin position="600"/>
        <end position="619"/>
    </location>
</feature>
<name>A0A1X2IXV0_9FUNG</name>
<keyword evidence="15" id="KW-0732">Signal</keyword>
<keyword evidence="5 14" id="KW-0328">Glycosyltransferase</keyword>
<evidence type="ECO:0000313" key="17">
    <source>
        <dbReference type="EMBL" id="ORZ24145.1"/>
    </source>
</evidence>
<keyword evidence="10 14" id="KW-1133">Transmembrane helix</keyword>
<dbReference type="EC" id="2.4.1.109" evidence="4 14"/>
<keyword evidence="18" id="KW-1185">Reference proteome</keyword>
<dbReference type="SUPFAM" id="SSF82109">
    <property type="entry name" value="MIR domain"/>
    <property type="match status" value="1"/>
</dbReference>
<keyword evidence="6 14" id="KW-0808">Transferase</keyword>
<dbReference type="GO" id="GO:0005789">
    <property type="term" value="C:endoplasmic reticulum membrane"/>
    <property type="evidence" value="ECO:0007669"/>
    <property type="project" value="UniProtKB-SubCell"/>
</dbReference>
<keyword evidence="9 14" id="KW-0256">Endoplasmic reticulum</keyword>
<feature type="transmembrane region" description="Helical" evidence="14">
    <location>
        <begin position="136"/>
        <end position="156"/>
    </location>
</feature>
<comment type="catalytic activity">
    <reaction evidence="12 14">
        <text>a di-trans,poly-cis-dolichyl beta-D-mannosyl phosphate + L-threonyl-[protein] = 3-O-(alpha-D-mannosyl)-L-threonyl-[protein] + a di-trans,poly-cis-dolichyl phosphate + H(+)</text>
        <dbReference type="Rhea" id="RHEA:53396"/>
        <dbReference type="Rhea" id="RHEA-COMP:11060"/>
        <dbReference type="Rhea" id="RHEA-COMP:13547"/>
        <dbReference type="Rhea" id="RHEA-COMP:19498"/>
        <dbReference type="Rhea" id="RHEA-COMP:19501"/>
        <dbReference type="ChEBI" id="CHEBI:15378"/>
        <dbReference type="ChEBI" id="CHEBI:30013"/>
        <dbReference type="ChEBI" id="CHEBI:57683"/>
        <dbReference type="ChEBI" id="CHEBI:58211"/>
        <dbReference type="ChEBI" id="CHEBI:137323"/>
        <dbReference type="EC" id="2.4.1.109"/>
    </reaction>
</comment>
<keyword evidence="8" id="KW-0677">Repeat</keyword>
<keyword evidence="7 14" id="KW-0812">Transmembrane</keyword>
<evidence type="ECO:0000259" key="16">
    <source>
        <dbReference type="PROSITE" id="PS50919"/>
    </source>
</evidence>
<dbReference type="OrthoDB" id="292747at2759"/>
<comment type="similarity">
    <text evidence="3 14">Belongs to the glycosyltransferase 39 family.</text>
</comment>
<evidence type="ECO:0000256" key="3">
    <source>
        <dbReference type="ARBA" id="ARBA00007222"/>
    </source>
</evidence>
<comment type="caution">
    <text evidence="17">The sequence shown here is derived from an EMBL/GenBank/DDBJ whole genome shotgun (WGS) entry which is preliminary data.</text>
</comment>
<dbReference type="SMART" id="SM00472">
    <property type="entry name" value="MIR"/>
    <property type="match status" value="3"/>
</dbReference>
<feature type="transmembrane region" description="Helical" evidence="14">
    <location>
        <begin position="222"/>
        <end position="239"/>
    </location>
</feature>
<dbReference type="PANTHER" id="PTHR10050">
    <property type="entry name" value="DOLICHYL-PHOSPHATE-MANNOSE--PROTEIN MANNOSYLTRANSFERASE"/>
    <property type="match status" value="1"/>
</dbReference>
<evidence type="ECO:0000256" key="13">
    <source>
        <dbReference type="ARBA" id="ARBA00045102"/>
    </source>
</evidence>
<feature type="domain" description="MIR" evidence="16">
    <location>
        <begin position="356"/>
        <end position="415"/>
    </location>
</feature>
<evidence type="ECO:0000256" key="8">
    <source>
        <dbReference type="ARBA" id="ARBA00022737"/>
    </source>
</evidence>
<dbReference type="InterPro" id="IPR027005">
    <property type="entry name" value="PMT-like"/>
</dbReference>
<evidence type="ECO:0000256" key="12">
    <source>
        <dbReference type="ARBA" id="ARBA00045085"/>
    </source>
</evidence>
<evidence type="ECO:0000256" key="10">
    <source>
        <dbReference type="ARBA" id="ARBA00022989"/>
    </source>
</evidence>
<evidence type="ECO:0000256" key="4">
    <source>
        <dbReference type="ARBA" id="ARBA00012839"/>
    </source>
</evidence>
<feature type="transmembrane region" description="Helical" evidence="14">
    <location>
        <begin position="560"/>
        <end position="579"/>
    </location>
</feature>
<accession>A0A1X2IXV0</accession>
<dbReference type="Pfam" id="PF02366">
    <property type="entry name" value="PMT"/>
    <property type="match status" value="1"/>
</dbReference>
<reference evidence="17 18" key="1">
    <citation type="submission" date="2016-07" db="EMBL/GenBank/DDBJ databases">
        <title>Pervasive Adenine N6-methylation of Active Genes in Fungi.</title>
        <authorList>
            <consortium name="DOE Joint Genome Institute"/>
            <person name="Mondo S.J."/>
            <person name="Dannebaum R.O."/>
            <person name="Kuo R.C."/>
            <person name="Labutti K."/>
            <person name="Haridas S."/>
            <person name="Kuo A."/>
            <person name="Salamov A."/>
            <person name="Ahrendt S.R."/>
            <person name="Lipzen A."/>
            <person name="Sullivan W."/>
            <person name="Andreopoulos W.B."/>
            <person name="Clum A."/>
            <person name="Lindquist E."/>
            <person name="Daum C."/>
            <person name="Ramamoorthy G.K."/>
            <person name="Gryganskyi A."/>
            <person name="Culley D."/>
            <person name="Magnuson J.K."/>
            <person name="James T.Y."/>
            <person name="O'Malley M.A."/>
            <person name="Stajich J.E."/>
            <person name="Spatafora J.W."/>
            <person name="Visel A."/>
            <person name="Grigoriev I.V."/>
        </authorList>
    </citation>
    <scope>NUCLEOTIDE SEQUENCE [LARGE SCALE GENOMIC DNA]</scope>
    <source>
        <strain evidence="17 18">NRRL 1336</strain>
    </source>
</reference>
<organism evidence="17 18">
    <name type="scientific">Absidia repens</name>
    <dbReference type="NCBI Taxonomy" id="90262"/>
    <lineage>
        <taxon>Eukaryota</taxon>
        <taxon>Fungi</taxon>
        <taxon>Fungi incertae sedis</taxon>
        <taxon>Mucoromycota</taxon>
        <taxon>Mucoromycotina</taxon>
        <taxon>Mucoromycetes</taxon>
        <taxon>Mucorales</taxon>
        <taxon>Cunninghamellaceae</taxon>
        <taxon>Absidia</taxon>
    </lineage>
</organism>
<dbReference type="EMBL" id="MCGE01000002">
    <property type="protein sequence ID" value="ORZ24145.1"/>
    <property type="molecule type" value="Genomic_DNA"/>
</dbReference>
<comment type="function">
    <text evidence="14">Transfers mannose from Dol-P-mannose to Ser or Thr residues on proteins.</text>
</comment>
<evidence type="ECO:0000256" key="7">
    <source>
        <dbReference type="ARBA" id="ARBA00022692"/>
    </source>
</evidence>
<dbReference type="PANTHER" id="PTHR10050:SF46">
    <property type="entry name" value="PROTEIN O-MANNOSYL-TRANSFERASE 2"/>
    <property type="match status" value="1"/>
</dbReference>
<evidence type="ECO:0000256" key="15">
    <source>
        <dbReference type="SAM" id="SignalP"/>
    </source>
</evidence>
<evidence type="ECO:0000256" key="2">
    <source>
        <dbReference type="ARBA" id="ARBA00004922"/>
    </source>
</evidence>
<evidence type="ECO:0000256" key="11">
    <source>
        <dbReference type="ARBA" id="ARBA00023136"/>
    </source>
</evidence>
<dbReference type="GO" id="GO:0004169">
    <property type="term" value="F:dolichyl-phosphate-mannose-protein mannosyltransferase activity"/>
    <property type="evidence" value="ECO:0007669"/>
    <property type="project" value="UniProtKB-UniRule"/>
</dbReference>
<dbReference type="InterPro" id="IPR036300">
    <property type="entry name" value="MIR_dom_sf"/>
</dbReference>
<keyword evidence="11 14" id="KW-0472">Membrane</keyword>
<gene>
    <name evidence="17" type="ORF">BCR42DRAFT_365313</name>
</gene>
<dbReference type="PROSITE" id="PS50919">
    <property type="entry name" value="MIR"/>
    <property type="match status" value="3"/>
</dbReference>
<feature type="transmembrane region" description="Helical" evidence="14">
    <location>
        <begin position="89"/>
        <end position="106"/>
    </location>
</feature>
<feature type="domain" description="MIR" evidence="16">
    <location>
        <begin position="275"/>
        <end position="329"/>
    </location>
</feature>
<evidence type="ECO:0000256" key="1">
    <source>
        <dbReference type="ARBA" id="ARBA00004477"/>
    </source>
</evidence>
<proteinExistence type="inferred from homology"/>
<dbReference type="Pfam" id="PF02815">
    <property type="entry name" value="MIR"/>
    <property type="match status" value="1"/>
</dbReference>